<protein>
    <submittedName>
        <fullName evidence="2">Uncharacterized protein</fullName>
    </submittedName>
</protein>
<evidence type="ECO:0000256" key="1">
    <source>
        <dbReference type="SAM" id="MobiDB-lite"/>
    </source>
</evidence>
<proteinExistence type="predicted"/>
<sequence>MISETTSAQWVSSDLRHRRSQRSRASDSMRRNSSDASLTDLIAEVAAKLRAVTSTPGLHPDLGHC</sequence>
<name>A0A5M3Y6R8_9ACTN</name>
<keyword evidence="3" id="KW-1185">Reference proteome</keyword>
<evidence type="ECO:0000313" key="2">
    <source>
        <dbReference type="EMBL" id="GES27288.1"/>
    </source>
</evidence>
<feature type="compositionally biased region" description="Polar residues" evidence="1">
    <location>
        <begin position="1"/>
        <end position="12"/>
    </location>
</feature>
<feature type="compositionally biased region" description="Basic and acidic residues" evidence="1">
    <location>
        <begin position="24"/>
        <end position="33"/>
    </location>
</feature>
<dbReference type="Proteomes" id="UP000377595">
    <property type="component" value="Unassembled WGS sequence"/>
</dbReference>
<evidence type="ECO:0000313" key="3">
    <source>
        <dbReference type="Proteomes" id="UP000377595"/>
    </source>
</evidence>
<comment type="caution">
    <text evidence="2">The sequence shown here is derived from an EMBL/GenBank/DDBJ whole genome shotgun (WGS) entry which is preliminary data.</text>
</comment>
<gene>
    <name evidence="2" type="ORF">Aple_101880</name>
</gene>
<feature type="region of interest" description="Disordered" evidence="1">
    <location>
        <begin position="1"/>
        <end position="37"/>
    </location>
</feature>
<organism evidence="2 3">
    <name type="scientific">Acrocarpospora pleiomorpha</name>
    <dbReference type="NCBI Taxonomy" id="90975"/>
    <lineage>
        <taxon>Bacteria</taxon>
        <taxon>Bacillati</taxon>
        <taxon>Actinomycetota</taxon>
        <taxon>Actinomycetes</taxon>
        <taxon>Streptosporangiales</taxon>
        <taxon>Streptosporangiaceae</taxon>
        <taxon>Acrocarpospora</taxon>
    </lineage>
</organism>
<accession>A0A5M3Y6R8</accession>
<dbReference type="EMBL" id="BLAF01000119">
    <property type="protein sequence ID" value="GES27288.1"/>
    <property type="molecule type" value="Genomic_DNA"/>
</dbReference>
<dbReference type="AlphaFoldDB" id="A0A5M3Y6R8"/>
<reference evidence="2 3" key="1">
    <citation type="submission" date="2019-10" db="EMBL/GenBank/DDBJ databases">
        <title>Whole genome shotgun sequence of Acrocarpospora pleiomorpha NBRC 16267.</title>
        <authorList>
            <person name="Ichikawa N."/>
            <person name="Kimura A."/>
            <person name="Kitahashi Y."/>
            <person name="Komaki H."/>
            <person name="Oguchi A."/>
        </authorList>
    </citation>
    <scope>NUCLEOTIDE SEQUENCE [LARGE SCALE GENOMIC DNA]</scope>
    <source>
        <strain evidence="2 3">NBRC 16267</strain>
    </source>
</reference>